<dbReference type="GO" id="GO:0030488">
    <property type="term" value="P:tRNA methylation"/>
    <property type="evidence" value="ECO:0007669"/>
    <property type="project" value="TreeGrafter"/>
</dbReference>
<dbReference type="InterPro" id="IPR050082">
    <property type="entry name" value="RNA_methyltr_RlmE"/>
</dbReference>
<reference evidence="5 6" key="1">
    <citation type="journal article" date="2021" name="Hortic Res">
        <title>The domestication of Cucurbita argyrosperma as revealed by the genome of its wild relative.</title>
        <authorList>
            <person name="Barrera-Redondo J."/>
            <person name="Sanchez-de la Vega G."/>
            <person name="Aguirre-Liguori J.A."/>
            <person name="Castellanos-Morales G."/>
            <person name="Gutierrez-Guerrero Y.T."/>
            <person name="Aguirre-Dugua X."/>
            <person name="Aguirre-Planter E."/>
            <person name="Tenaillon M.I."/>
            <person name="Lira-Saade R."/>
            <person name="Eguiarte L.E."/>
        </authorList>
    </citation>
    <scope>NUCLEOTIDE SEQUENCE [LARGE SCALE GENOMIC DNA]</scope>
    <source>
        <strain evidence="5">JBR-2021</strain>
    </source>
</reference>
<protein>
    <submittedName>
        <fullName evidence="5">tRNA (Cytidine(32)/guanosine(34)-2'-O)-methyltransferase</fullName>
    </submittedName>
</protein>
<name>A0AAV6NFR9_9ROSI</name>
<dbReference type="AlphaFoldDB" id="A0AAV6NFR9"/>
<feature type="non-terminal residue" evidence="5">
    <location>
        <position position="1"/>
    </location>
</feature>
<comment type="caution">
    <text evidence="5">The sequence shown here is derived from an EMBL/GenBank/DDBJ whole genome shotgun (WGS) entry which is preliminary data.</text>
</comment>
<organism evidence="5 6">
    <name type="scientific">Cucurbita argyrosperma subsp. sororia</name>
    <dbReference type="NCBI Taxonomy" id="37648"/>
    <lineage>
        <taxon>Eukaryota</taxon>
        <taxon>Viridiplantae</taxon>
        <taxon>Streptophyta</taxon>
        <taxon>Embryophyta</taxon>
        <taxon>Tracheophyta</taxon>
        <taxon>Spermatophyta</taxon>
        <taxon>Magnoliopsida</taxon>
        <taxon>eudicotyledons</taxon>
        <taxon>Gunneridae</taxon>
        <taxon>Pentapetalae</taxon>
        <taxon>rosids</taxon>
        <taxon>fabids</taxon>
        <taxon>Cucurbitales</taxon>
        <taxon>Cucurbitaceae</taxon>
        <taxon>Cucurbiteae</taxon>
        <taxon>Cucurbita</taxon>
    </lineage>
</organism>
<keyword evidence="6" id="KW-1185">Reference proteome</keyword>
<keyword evidence="1" id="KW-0489">Methyltransferase</keyword>
<sequence length="149" mass="16764">MGKASRDKRNIYYSKAKEEGWRARSAFKLLNIDEEFNIFEGVKRVVNLCAAPAEVAFPVVTFAKPKGSRNSSIAHTRTGCECGPPLIVNQPTILANGNLSYSKAWPSKFTDICSSSRHLDKKGFELRRLKLDYHLLQHHLTETGTQKNV</sequence>
<gene>
    <name evidence="5" type="primary">fsjA</name>
    <name evidence="5" type="ORF">SDJN03_09535</name>
</gene>
<evidence type="ECO:0000256" key="2">
    <source>
        <dbReference type="ARBA" id="ARBA00022679"/>
    </source>
</evidence>
<dbReference type="GO" id="GO:0008175">
    <property type="term" value="F:tRNA methyltransferase activity"/>
    <property type="evidence" value="ECO:0007669"/>
    <property type="project" value="TreeGrafter"/>
</dbReference>
<evidence type="ECO:0000313" key="5">
    <source>
        <dbReference type="EMBL" id="KAG6596355.1"/>
    </source>
</evidence>
<dbReference type="EMBL" id="JAGKQH010000006">
    <property type="protein sequence ID" value="KAG6596355.1"/>
    <property type="molecule type" value="Genomic_DNA"/>
</dbReference>
<evidence type="ECO:0000256" key="3">
    <source>
        <dbReference type="ARBA" id="ARBA00022691"/>
    </source>
</evidence>
<evidence type="ECO:0000256" key="1">
    <source>
        <dbReference type="ARBA" id="ARBA00022603"/>
    </source>
</evidence>
<dbReference type="GO" id="GO:0005737">
    <property type="term" value="C:cytoplasm"/>
    <property type="evidence" value="ECO:0007669"/>
    <property type="project" value="TreeGrafter"/>
</dbReference>
<dbReference type="Proteomes" id="UP000685013">
    <property type="component" value="Chromosome 6"/>
</dbReference>
<accession>A0AAV6NFR9</accession>
<dbReference type="GO" id="GO:0002181">
    <property type="term" value="P:cytoplasmic translation"/>
    <property type="evidence" value="ECO:0007669"/>
    <property type="project" value="TreeGrafter"/>
</dbReference>
<evidence type="ECO:0000313" key="6">
    <source>
        <dbReference type="Proteomes" id="UP000685013"/>
    </source>
</evidence>
<dbReference type="PANTHER" id="PTHR10920">
    <property type="entry name" value="RIBOSOMAL RNA METHYLTRANSFERASE"/>
    <property type="match status" value="1"/>
</dbReference>
<dbReference type="Pfam" id="PF01728">
    <property type="entry name" value="FtsJ"/>
    <property type="match status" value="1"/>
</dbReference>
<dbReference type="PANTHER" id="PTHR10920:SF12">
    <property type="entry name" value="TRNA (CYTIDINE(32)_GUANOSINE(34)-2'-O)-METHYLTRANSFERASE-RELATED"/>
    <property type="match status" value="1"/>
</dbReference>
<keyword evidence="3" id="KW-0949">S-adenosyl-L-methionine</keyword>
<dbReference type="InterPro" id="IPR002877">
    <property type="entry name" value="RNA_MeTrfase_FtsJ_dom"/>
</dbReference>
<evidence type="ECO:0000259" key="4">
    <source>
        <dbReference type="Pfam" id="PF01728"/>
    </source>
</evidence>
<proteinExistence type="predicted"/>
<feature type="domain" description="Ribosomal RNA methyltransferase FtsJ" evidence="4">
    <location>
        <begin position="21"/>
        <end position="52"/>
    </location>
</feature>
<keyword evidence="2" id="KW-0808">Transferase</keyword>